<feature type="region of interest" description="Disordered" evidence="1">
    <location>
        <begin position="137"/>
        <end position="165"/>
    </location>
</feature>
<feature type="compositionally biased region" description="Polar residues" evidence="1">
    <location>
        <begin position="142"/>
        <end position="155"/>
    </location>
</feature>
<comment type="caution">
    <text evidence="2">The sequence shown here is derived from an EMBL/GenBank/DDBJ whole genome shotgun (WGS) entry which is preliminary data.</text>
</comment>
<evidence type="ECO:0000313" key="2">
    <source>
        <dbReference type="EMBL" id="KAJ5146015.1"/>
    </source>
</evidence>
<dbReference type="EMBL" id="JAPQKL010000001">
    <property type="protein sequence ID" value="KAJ5146015.1"/>
    <property type="molecule type" value="Genomic_DNA"/>
</dbReference>
<feature type="region of interest" description="Disordered" evidence="1">
    <location>
        <begin position="201"/>
        <end position="223"/>
    </location>
</feature>
<dbReference type="OrthoDB" id="9975114at2759"/>
<proteinExistence type="predicted"/>
<feature type="compositionally biased region" description="Basic and acidic residues" evidence="1">
    <location>
        <begin position="201"/>
        <end position="212"/>
    </location>
</feature>
<evidence type="ECO:0000313" key="3">
    <source>
        <dbReference type="Proteomes" id="UP001149079"/>
    </source>
</evidence>
<dbReference type="RefSeq" id="XP_056526489.1">
    <property type="nucleotide sequence ID" value="XM_056661323.1"/>
</dbReference>
<feature type="region of interest" description="Disordered" evidence="1">
    <location>
        <begin position="1"/>
        <end position="124"/>
    </location>
</feature>
<feature type="compositionally biased region" description="Low complexity" evidence="1">
    <location>
        <begin position="78"/>
        <end position="92"/>
    </location>
</feature>
<protein>
    <submittedName>
        <fullName evidence="2">Uncharacterized protein</fullName>
    </submittedName>
</protein>
<organism evidence="2 3">
    <name type="scientific">Penicillium bovifimosum</name>
    <dbReference type="NCBI Taxonomy" id="126998"/>
    <lineage>
        <taxon>Eukaryota</taxon>
        <taxon>Fungi</taxon>
        <taxon>Dikarya</taxon>
        <taxon>Ascomycota</taxon>
        <taxon>Pezizomycotina</taxon>
        <taxon>Eurotiomycetes</taxon>
        <taxon>Eurotiomycetidae</taxon>
        <taxon>Eurotiales</taxon>
        <taxon>Aspergillaceae</taxon>
        <taxon>Penicillium</taxon>
    </lineage>
</organism>
<feature type="compositionally biased region" description="Polar residues" evidence="1">
    <location>
        <begin position="1"/>
        <end position="11"/>
    </location>
</feature>
<accession>A0A9W9HFN5</accession>
<dbReference type="AlphaFoldDB" id="A0A9W9HFN5"/>
<sequence length="223" mass="24458">MSEQQDSSENTMGDAHTPPSAPAINPAVNPAMRPAINRTMNPAMRPATDSATDPARDPNSSTSPASHHYASLASDEYASLASSGPVSPSSVLRARLHNQSPMRLGSQPLQPPDSPTPKAADRKRVFAESQRNRYAVRRAALTQPQLRQQEPSVNNENHRDQEATGTLERFMEIRERCEKVAPSKENKGTVFPNSKTMVEEFLKRSREPRDPPSDSDADMGGFI</sequence>
<name>A0A9W9HFN5_9EURO</name>
<dbReference type="GeneID" id="81400493"/>
<reference evidence="2" key="2">
    <citation type="journal article" date="2023" name="IMA Fungus">
        <title>Comparative genomic study of the Penicillium genus elucidates a diverse pangenome and 15 lateral gene transfer events.</title>
        <authorList>
            <person name="Petersen C."/>
            <person name="Sorensen T."/>
            <person name="Nielsen M.R."/>
            <person name="Sondergaard T.E."/>
            <person name="Sorensen J.L."/>
            <person name="Fitzpatrick D.A."/>
            <person name="Frisvad J.C."/>
            <person name="Nielsen K.L."/>
        </authorList>
    </citation>
    <scope>NUCLEOTIDE SEQUENCE</scope>
    <source>
        <strain evidence="2">IBT 22155</strain>
    </source>
</reference>
<evidence type="ECO:0000256" key="1">
    <source>
        <dbReference type="SAM" id="MobiDB-lite"/>
    </source>
</evidence>
<gene>
    <name evidence="2" type="ORF">N7515_000579</name>
</gene>
<dbReference type="Proteomes" id="UP001149079">
    <property type="component" value="Unassembled WGS sequence"/>
</dbReference>
<keyword evidence="3" id="KW-1185">Reference proteome</keyword>
<reference evidence="2" key="1">
    <citation type="submission" date="2022-11" db="EMBL/GenBank/DDBJ databases">
        <authorList>
            <person name="Petersen C."/>
        </authorList>
    </citation>
    <scope>NUCLEOTIDE SEQUENCE</scope>
    <source>
        <strain evidence="2">IBT 22155</strain>
    </source>
</reference>